<protein>
    <submittedName>
        <fullName evidence="3">ParA family protein</fullName>
    </submittedName>
</protein>
<dbReference type="EMBL" id="JAAIJR010000084">
    <property type="protein sequence ID" value="NEX22130.1"/>
    <property type="molecule type" value="Genomic_DNA"/>
</dbReference>
<name>A0A6P1DXC6_9GAMM</name>
<dbReference type="InterPro" id="IPR025669">
    <property type="entry name" value="AAA_dom"/>
</dbReference>
<evidence type="ECO:0000259" key="2">
    <source>
        <dbReference type="Pfam" id="PF13614"/>
    </source>
</evidence>
<dbReference type="PANTHER" id="PTHR13696:SF52">
    <property type="entry name" value="PARA FAMILY PROTEIN CT_582"/>
    <property type="match status" value="1"/>
</dbReference>
<dbReference type="CDD" id="cd02042">
    <property type="entry name" value="ParAB_family"/>
    <property type="match status" value="1"/>
</dbReference>
<evidence type="ECO:0000313" key="4">
    <source>
        <dbReference type="Proteomes" id="UP000471640"/>
    </source>
</evidence>
<reference evidence="3 4" key="2">
    <citation type="submission" date="2020-02" db="EMBL/GenBank/DDBJ databases">
        <title>Genome sequences of Thiorhodococcus mannitoliphagus and Thiorhodococcus minor, purple sulfur photosynthetic bacteria in the gammaproteobacterial family, Chromatiaceae.</title>
        <authorList>
            <person name="Aviles F.A."/>
            <person name="Meyer T.E."/>
            <person name="Kyndt J.A."/>
        </authorList>
    </citation>
    <scope>NUCLEOTIDE SEQUENCE [LARGE SCALE GENOMIC DNA]</scope>
    <source>
        <strain evidence="3 4">DSM 18266</strain>
    </source>
</reference>
<evidence type="ECO:0000256" key="1">
    <source>
        <dbReference type="ARBA" id="ARBA00060876"/>
    </source>
</evidence>
<dbReference type="Pfam" id="PF13614">
    <property type="entry name" value="AAA_31"/>
    <property type="match status" value="1"/>
</dbReference>
<dbReference type="PANTHER" id="PTHR13696">
    <property type="entry name" value="P-LOOP CONTAINING NUCLEOSIDE TRIPHOSPHATE HYDROLASE"/>
    <property type="match status" value="1"/>
</dbReference>
<dbReference type="PIRSF" id="PIRSF009320">
    <property type="entry name" value="Nuc_binding_HP_1000"/>
    <property type="match status" value="1"/>
</dbReference>
<dbReference type="AlphaFoldDB" id="A0A6P1DXC6"/>
<evidence type="ECO:0000313" key="3">
    <source>
        <dbReference type="EMBL" id="NEX22130.1"/>
    </source>
</evidence>
<reference evidence="4" key="1">
    <citation type="journal article" date="2020" name="Microbiol. Resour. Announc.">
        <title>Draft Genome Sequences of Thiorhodococcus mannitoliphagus and Thiorhodococcus minor, Purple Sulfur Photosynthetic Bacteria in the Gammaproteobacterial Family Chromatiaceae.</title>
        <authorList>
            <person name="Aviles F.A."/>
            <person name="Meyer T.E."/>
            <person name="Kyndt J.A."/>
        </authorList>
    </citation>
    <scope>NUCLEOTIDE SEQUENCE [LARGE SCALE GENOMIC DNA]</scope>
    <source>
        <strain evidence="4">DSM 18266</strain>
    </source>
</reference>
<dbReference type="Gene3D" id="3.40.50.300">
    <property type="entry name" value="P-loop containing nucleotide triphosphate hydrolases"/>
    <property type="match status" value="1"/>
</dbReference>
<dbReference type="RefSeq" id="WP_164655228.1">
    <property type="nucleotide sequence ID" value="NZ_JAAIJR010000084.1"/>
</dbReference>
<sequence>MTRIIAISNRKGGTGKTTVAVNLAAELAARGSRVLLVDLDSQGHCAAGLGVKIDKDAPTAHDVFLDPRASLAAAICQTACANLALVPADQRFEHSSGARDEQRLAQALAQDEITGAYDLVLLDTPPSLDHLLLNALTAAHWVLVPYVPHQLSLEGMQQLMRVLLKVMSSSNPQLKILGLLPTMAARNIRQHRLVTGEVARQFGAARVLAGIRNDIRLAEAFGVGKPIRDYAPTCRGAQDFADLATVLLSPLDSESSMF</sequence>
<dbReference type="Proteomes" id="UP000471640">
    <property type="component" value="Unassembled WGS sequence"/>
</dbReference>
<dbReference type="FunFam" id="3.40.50.300:FF:000285">
    <property type="entry name" value="Sporulation initiation inhibitor Soj"/>
    <property type="match status" value="1"/>
</dbReference>
<dbReference type="SUPFAM" id="SSF52540">
    <property type="entry name" value="P-loop containing nucleoside triphosphate hydrolases"/>
    <property type="match status" value="1"/>
</dbReference>
<feature type="domain" description="AAA" evidence="2">
    <location>
        <begin position="3"/>
        <end position="176"/>
    </location>
</feature>
<organism evidence="3 4">
    <name type="scientific">Thiorhodococcus mannitoliphagus</name>
    <dbReference type="NCBI Taxonomy" id="329406"/>
    <lineage>
        <taxon>Bacteria</taxon>
        <taxon>Pseudomonadati</taxon>
        <taxon>Pseudomonadota</taxon>
        <taxon>Gammaproteobacteria</taxon>
        <taxon>Chromatiales</taxon>
        <taxon>Chromatiaceae</taxon>
        <taxon>Thiorhodococcus</taxon>
    </lineage>
</organism>
<dbReference type="InterPro" id="IPR027417">
    <property type="entry name" value="P-loop_NTPase"/>
</dbReference>
<comment type="similarity">
    <text evidence="1">To B.subtilis soj.</text>
</comment>
<dbReference type="InterPro" id="IPR050678">
    <property type="entry name" value="DNA_Partitioning_ATPase"/>
</dbReference>
<gene>
    <name evidence="3" type="ORF">G3480_17765</name>
</gene>
<comment type="caution">
    <text evidence="3">The sequence shown here is derived from an EMBL/GenBank/DDBJ whole genome shotgun (WGS) entry which is preliminary data.</text>
</comment>
<keyword evidence="4" id="KW-1185">Reference proteome</keyword>
<accession>A0A6P1DXC6</accession>
<proteinExistence type="predicted"/>